<protein>
    <submittedName>
        <fullName evidence="3">SRPBCC domain-containing protein</fullName>
    </submittedName>
</protein>
<dbReference type="InterPro" id="IPR013538">
    <property type="entry name" value="ASHA1/2-like_C"/>
</dbReference>
<sequence>MTEPLILQVRAKAGVDDVLQALTDPKALNLWLGEHANVDLPGTFEFWGRYIPDGDAPHQRVLGYDGRTLKLAWLLGGEETTTEITVIEESDACTIVKVSQSHFNWAEAVSNSNIRGVLQTFWSLALANLVDHLEGRELTTRPDFTSPELAGEALIDAPAAQVYASLTDSAKASAWFGYPVDIDARIGGRFAMGGFDAGPGLEIIDLVEGRKMSIDWGEAGISTWELAESGGKTRLTFVLSGFEGTPPYGAWLGWLSGVAALRRFNEQEDWQPIWAA</sequence>
<dbReference type="SUPFAM" id="SSF55961">
    <property type="entry name" value="Bet v1-like"/>
    <property type="match status" value="2"/>
</dbReference>
<organism evidence="3 4">
    <name type="scientific">Kribbella turkmenica</name>
    <dbReference type="NCBI Taxonomy" id="2530375"/>
    <lineage>
        <taxon>Bacteria</taxon>
        <taxon>Bacillati</taxon>
        <taxon>Actinomycetota</taxon>
        <taxon>Actinomycetes</taxon>
        <taxon>Propionibacteriales</taxon>
        <taxon>Kribbellaceae</taxon>
        <taxon>Kribbella</taxon>
    </lineage>
</organism>
<dbReference type="Pfam" id="PF08327">
    <property type="entry name" value="AHSA1"/>
    <property type="match status" value="1"/>
</dbReference>
<dbReference type="AlphaFoldDB" id="A0A4R4W6Y6"/>
<keyword evidence="4" id="KW-1185">Reference proteome</keyword>
<evidence type="ECO:0000313" key="4">
    <source>
        <dbReference type="Proteomes" id="UP000295172"/>
    </source>
</evidence>
<dbReference type="Proteomes" id="UP000295172">
    <property type="component" value="Unassembled WGS sequence"/>
</dbReference>
<dbReference type="RefSeq" id="WP_132327435.1">
    <property type="nucleotide sequence ID" value="NZ_SMKR01000328.1"/>
</dbReference>
<comment type="similarity">
    <text evidence="1">Belongs to the AHA1 family.</text>
</comment>
<dbReference type="InterPro" id="IPR023393">
    <property type="entry name" value="START-like_dom_sf"/>
</dbReference>
<proteinExistence type="inferred from homology"/>
<dbReference type="OrthoDB" id="4538425at2"/>
<reference evidence="3 4" key="1">
    <citation type="submission" date="2019-02" db="EMBL/GenBank/DDBJ databases">
        <title>Draft genome sequences of novel Actinobacteria.</title>
        <authorList>
            <person name="Sahin N."/>
            <person name="Ay H."/>
            <person name="Saygin H."/>
        </authorList>
    </citation>
    <scope>NUCLEOTIDE SEQUENCE [LARGE SCALE GENOMIC DNA]</scope>
    <source>
        <strain evidence="3 4">16K104</strain>
    </source>
</reference>
<dbReference type="Gene3D" id="3.30.530.20">
    <property type="match status" value="2"/>
</dbReference>
<evidence type="ECO:0000259" key="2">
    <source>
        <dbReference type="Pfam" id="PF08327"/>
    </source>
</evidence>
<evidence type="ECO:0000313" key="3">
    <source>
        <dbReference type="EMBL" id="TDD11823.1"/>
    </source>
</evidence>
<gene>
    <name evidence="3" type="ORF">E1218_35650</name>
</gene>
<dbReference type="EMBL" id="SMKR01000328">
    <property type="protein sequence ID" value="TDD11823.1"/>
    <property type="molecule type" value="Genomic_DNA"/>
</dbReference>
<name>A0A4R4W6Y6_9ACTN</name>
<feature type="domain" description="Activator of Hsp90 ATPase homologue 1/2-like C-terminal" evidence="2">
    <location>
        <begin position="156"/>
        <end position="245"/>
    </location>
</feature>
<comment type="caution">
    <text evidence="3">The sequence shown here is derived from an EMBL/GenBank/DDBJ whole genome shotgun (WGS) entry which is preliminary data.</text>
</comment>
<accession>A0A4R4W6Y6</accession>
<evidence type="ECO:0000256" key="1">
    <source>
        <dbReference type="ARBA" id="ARBA00006817"/>
    </source>
</evidence>